<evidence type="ECO:0000313" key="2">
    <source>
        <dbReference type="EMBL" id="KAF7841270.1"/>
    </source>
</evidence>
<gene>
    <name evidence="2" type="ORF">G2W53_003568</name>
</gene>
<name>A0A834XAE4_9FABA</name>
<feature type="region of interest" description="Disordered" evidence="1">
    <location>
        <begin position="1"/>
        <end position="43"/>
    </location>
</feature>
<comment type="caution">
    <text evidence="2">The sequence shown here is derived from an EMBL/GenBank/DDBJ whole genome shotgun (WGS) entry which is preliminary data.</text>
</comment>
<evidence type="ECO:0000256" key="1">
    <source>
        <dbReference type="SAM" id="MobiDB-lite"/>
    </source>
</evidence>
<sequence length="66" mass="7034">MEGNPREIGWVASSESDVGEDIDEALSDAPPHQPPSPKPTYASVVNLSTNTSSMKIEHNSSGFCCQ</sequence>
<feature type="compositionally biased region" description="Acidic residues" evidence="1">
    <location>
        <begin position="17"/>
        <end position="26"/>
    </location>
</feature>
<accession>A0A834XAE4</accession>
<protein>
    <submittedName>
        <fullName evidence="2">Uncharacterized protein</fullName>
    </submittedName>
</protein>
<reference evidence="2" key="1">
    <citation type="submission" date="2020-09" db="EMBL/GenBank/DDBJ databases">
        <title>Genome-Enabled Discovery of Anthraquinone Biosynthesis in Senna tora.</title>
        <authorList>
            <person name="Kang S.-H."/>
            <person name="Pandey R.P."/>
            <person name="Lee C.-M."/>
            <person name="Sim J.-S."/>
            <person name="Jeong J.-T."/>
            <person name="Choi B.-S."/>
            <person name="Jung M."/>
            <person name="Ginzburg D."/>
            <person name="Zhao K."/>
            <person name="Won S.Y."/>
            <person name="Oh T.-J."/>
            <person name="Yu Y."/>
            <person name="Kim N.-H."/>
            <person name="Lee O.R."/>
            <person name="Lee T.-H."/>
            <person name="Bashyal P."/>
            <person name="Kim T.-S."/>
            <person name="Lee W.-H."/>
            <person name="Kawkins C."/>
            <person name="Kim C.-K."/>
            <person name="Kim J.S."/>
            <person name="Ahn B.O."/>
            <person name="Rhee S.Y."/>
            <person name="Sohng J.K."/>
        </authorList>
    </citation>
    <scope>NUCLEOTIDE SEQUENCE</scope>
    <source>
        <tissue evidence="2">Leaf</tissue>
    </source>
</reference>
<dbReference type="Proteomes" id="UP000634136">
    <property type="component" value="Unassembled WGS sequence"/>
</dbReference>
<evidence type="ECO:0000313" key="3">
    <source>
        <dbReference type="Proteomes" id="UP000634136"/>
    </source>
</evidence>
<dbReference type="AlphaFoldDB" id="A0A834XAE4"/>
<keyword evidence="3" id="KW-1185">Reference proteome</keyword>
<organism evidence="2 3">
    <name type="scientific">Senna tora</name>
    <dbReference type="NCBI Taxonomy" id="362788"/>
    <lineage>
        <taxon>Eukaryota</taxon>
        <taxon>Viridiplantae</taxon>
        <taxon>Streptophyta</taxon>
        <taxon>Embryophyta</taxon>
        <taxon>Tracheophyta</taxon>
        <taxon>Spermatophyta</taxon>
        <taxon>Magnoliopsida</taxon>
        <taxon>eudicotyledons</taxon>
        <taxon>Gunneridae</taxon>
        <taxon>Pentapetalae</taxon>
        <taxon>rosids</taxon>
        <taxon>fabids</taxon>
        <taxon>Fabales</taxon>
        <taxon>Fabaceae</taxon>
        <taxon>Caesalpinioideae</taxon>
        <taxon>Cassia clade</taxon>
        <taxon>Senna</taxon>
    </lineage>
</organism>
<proteinExistence type="predicted"/>
<dbReference type="EMBL" id="JAAIUW010000002">
    <property type="protein sequence ID" value="KAF7841270.1"/>
    <property type="molecule type" value="Genomic_DNA"/>
</dbReference>